<keyword evidence="9" id="KW-0131">Cell cycle</keyword>
<dbReference type="EMBL" id="JARKHS020035972">
    <property type="protein sequence ID" value="KAK8756708.1"/>
    <property type="molecule type" value="Genomic_DNA"/>
</dbReference>
<comment type="caution">
    <text evidence="13">The sequence shown here is derived from an EMBL/GenBank/DDBJ whole genome shotgun (WGS) entry which is preliminary data.</text>
</comment>
<dbReference type="SUPFAM" id="SSF46785">
    <property type="entry name" value="Winged helix' DNA-binding domain"/>
    <property type="match status" value="2"/>
</dbReference>
<evidence type="ECO:0000256" key="8">
    <source>
        <dbReference type="ARBA" id="ARBA00023242"/>
    </source>
</evidence>
<keyword evidence="3" id="KW-0678">Repressor</keyword>
<feature type="region of interest" description="Disordered" evidence="11">
    <location>
        <begin position="637"/>
        <end position="702"/>
    </location>
</feature>
<dbReference type="InterPro" id="IPR015633">
    <property type="entry name" value="E2F"/>
</dbReference>
<dbReference type="GO" id="GO:0090575">
    <property type="term" value="C:RNA polymerase II transcription regulator complex"/>
    <property type="evidence" value="ECO:0007669"/>
    <property type="project" value="TreeGrafter"/>
</dbReference>
<dbReference type="GO" id="GO:0000978">
    <property type="term" value="F:RNA polymerase II cis-regulatory region sequence-specific DNA binding"/>
    <property type="evidence" value="ECO:0007669"/>
    <property type="project" value="InterPro"/>
</dbReference>
<gene>
    <name evidence="13" type="ORF">V5799_000594</name>
</gene>
<feature type="compositionally biased region" description="Polar residues" evidence="11">
    <location>
        <begin position="441"/>
        <end position="451"/>
    </location>
</feature>
<evidence type="ECO:0000256" key="6">
    <source>
        <dbReference type="ARBA" id="ARBA00023159"/>
    </source>
</evidence>
<feature type="region of interest" description="Disordered" evidence="11">
    <location>
        <begin position="473"/>
        <end position="533"/>
    </location>
</feature>
<dbReference type="Proteomes" id="UP001321473">
    <property type="component" value="Unassembled WGS sequence"/>
</dbReference>
<feature type="region of interest" description="Disordered" evidence="11">
    <location>
        <begin position="818"/>
        <end position="844"/>
    </location>
</feature>
<keyword evidence="14" id="KW-1185">Reference proteome</keyword>
<evidence type="ECO:0000256" key="11">
    <source>
        <dbReference type="SAM" id="MobiDB-lite"/>
    </source>
</evidence>
<dbReference type="InterPro" id="IPR036390">
    <property type="entry name" value="WH_DNA-bd_sf"/>
</dbReference>
<keyword evidence="8 10" id="KW-0539">Nucleus</keyword>
<dbReference type="Pfam" id="PF02319">
    <property type="entry name" value="WHD_E2F_TDP"/>
    <property type="match status" value="2"/>
</dbReference>
<name>A0AAQ4D2L8_AMBAM</name>
<feature type="domain" description="E2F/DP family winged-helix DNA-binding" evidence="12">
    <location>
        <begin position="258"/>
        <end position="344"/>
    </location>
</feature>
<comment type="similarity">
    <text evidence="2 10">Belongs to the E2F/DP family.</text>
</comment>
<evidence type="ECO:0000256" key="2">
    <source>
        <dbReference type="ARBA" id="ARBA00010940"/>
    </source>
</evidence>
<keyword evidence="5 10" id="KW-0238">DNA-binding</keyword>
<keyword evidence="6" id="KW-0010">Activator</keyword>
<dbReference type="SMART" id="SM01372">
    <property type="entry name" value="E2F_TDP"/>
    <property type="match status" value="2"/>
</dbReference>
<keyword evidence="4 10" id="KW-0805">Transcription regulation</keyword>
<organism evidence="13 14">
    <name type="scientific">Amblyomma americanum</name>
    <name type="common">Lone star tick</name>
    <dbReference type="NCBI Taxonomy" id="6943"/>
    <lineage>
        <taxon>Eukaryota</taxon>
        <taxon>Metazoa</taxon>
        <taxon>Ecdysozoa</taxon>
        <taxon>Arthropoda</taxon>
        <taxon>Chelicerata</taxon>
        <taxon>Arachnida</taxon>
        <taxon>Acari</taxon>
        <taxon>Parasitiformes</taxon>
        <taxon>Ixodida</taxon>
        <taxon>Ixodoidea</taxon>
        <taxon>Ixodidae</taxon>
        <taxon>Amblyomminae</taxon>
        <taxon>Amblyomma</taxon>
    </lineage>
</organism>
<feature type="compositionally biased region" description="Polar residues" evidence="11">
    <location>
        <begin position="491"/>
        <end position="513"/>
    </location>
</feature>
<accession>A0AAQ4D2L8</accession>
<evidence type="ECO:0000256" key="1">
    <source>
        <dbReference type="ARBA" id="ARBA00004123"/>
    </source>
</evidence>
<dbReference type="FunFam" id="1.10.10.10:FF:000073">
    <property type="entry name" value="E2F transcription factor 8"/>
    <property type="match status" value="1"/>
</dbReference>
<feature type="compositionally biased region" description="Polar residues" evidence="11">
    <location>
        <begin position="642"/>
        <end position="651"/>
    </location>
</feature>
<dbReference type="AlphaFoldDB" id="A0AAQ4D2L8"/>
<evidence type="ECO:0000313" key="13">
    <source>
        <dbReference type="EMBL" id="KAK8756708.1"/>
    </source>
</evidence>
<reference evidence="13 14" key="1">
    <citation type="journal article" date="2023" name="Arcadia Sci">
        <title>De novo assembly of a long-read Amblyomma americanum tick genome.</title>
        <authorList>
            <person name="Chou S."/>
            <person name="Poskanzer K.E."/>
            <person name="Rollins M."/>
            <person name="Thuy-Boun P.S."/>
        </authorList>
    </citation>
    <scope>NUCLEOTIDE SEQUENCE [LARGE SCALE GENOMIC DNA]</scope>
    <source>
        <strain evidence="13">F_SG_1</strain>
        <tissue evidence="13">Salivary glands</tissue>
    </source>
</reference>
<proteinExistence type="inferred from homology"/>
<sequence length="844" mass="90275">MSCNAGTVVVHATTPTPSSVSPVKRPLQDVTLRRNNSGSSSPSSFPPSPGTPIKTVADLVEGPLDPTTPTARLKMLSCLAERLPYASGDNSLDDELYSHNSNSENQKPASRKDKSLGLLCQTFLKLYPEYPEPSDDIVVCLDEVAKHLGVERRRVYDIVNVLESVGMVAKEAKNKYRWFGKGALMETLSKLKALSEKSNMAAQIHTVKDFEFSHSIEVSRMFVVPSNEAINSGQATSASMPDENFLGGGGGFLDLEVRREKSMGIMSQRFLMLFLTSPQRTVSLDLAAKVLIGDPTIDKTQSLVYKTKIRRLYDIANILTSLGLIRKVTVTEARGRKSAFKYIGPDIGPASVEEDIQIQTQSRHSLVVTGPSSVKKPVKAKVDDRSPAKSPTSPSECSAEVLKLLQQTQQHNKRTSSRFGRTYSDDVSASARKTRHASFRSALSASGPSSARSLARHASFHDICEVAEMERRRLYSTEEEPPRDPVAPSAPATNSGTSQPQQAGAVSPATMSPPTVKEAGAEKSEPSPTTESHVITLSEEQYTSLLQSLNLPLNSKPIISIQQEKTKKTDAQCSKCTGAQQAQPAQPQHVTVPQQTMQTTLQPQQQTTTTVLTATEMPTAILTPTFSFSSWFVEQQREVDQRTPSGNSSEETTATATAVTPLPAAARRLTYDSAPPTPVTPSSPTEDCLVLDTGGGAGDTGVPTALLTPTSTTTTVAAGTVTPVTSNYYACFLRGATPSPEVMPLVTGPPSAATSPQIPIFSPSNCVLALSPVVLGAATAAHHHHQHPPHHHSAAVPTITLPAGTRFLTTTAATTPVTPVTMAPAPTTTEKKSSSAARKLSLTK</sequence>
<dbReference type="InterPro" id="IPR003316">
    <property type="entry name" value="E2F_WHTH_DNA-bd_dom"/>
</dbReference>
<dbReference type="PANTHER" id="PTHR12081">
    <property type="entry name" value="TRANSCRIPTION FACTOR E2F"/>
    <property type="match status" value="1"/>
</dbReference>
<comment type="subcellular location">
    <subcellularLocation>
        <location evidence="1 10">Nucleus</location>
    </subcellularLocation>
</comment>
<evidence type="ECO:0000313" key="14">
    <source>
        <dbReference type="Proteomes" id="UP001321473"/>
    </source>
</evidence>
<feature type="compositionally biased region" description="Basic and acidic residues" evidence="11">
    <location>
        <begin position="473"/>
        <end position="483"/>
    </location>
</feature>
<feature type="compositionally biased region" description="Low complexity" evidence="11">
    <location>
        <begin position="652"/>
        <end position="668"/>
    </location>
</feature>
<dbReference type="Gene3D" id="1.10.10.10">
    <property type="entry name" value="Winged helix-like DNA-binding domain superfamily/Winged helix DNA-binding domain"/>
    <property type="match status" value="2"/>
</dbReference>
<feature type="region of interest" description="Disordered" evidence="11">
    <location>
        <begin position="367"/>
        <end position="451"/>
    </location>
</feature>
<evidence type="ECO:0000256" key="4">
    <source>
        <dbReference type="ARBA" id="ARBA00023015"/>
    </source>
</evidence>
<dbReference type="GO" id="GO:0045892">
    <property type="term" value="P:negative regulation of DNA-templated transcription"/>
    <property type="evidence" value="ECO:0007669"/>
    <property type="project" value="UniProtKB-ARBA"/>
</dbReference>
<evidence type="ECO:0000256" key="10">
    <source>
        <dbReference type="RuleBase" id="RU003796"/>
    </source>
</evidence>
<dbReference type="PANTHER" id="PTHR12081:SF7">
    <property type="entry name" value="TRANSCRIPTION FACTOR EFL-3"/>
    <property type="match status" value="1"/>
</dbReference>
<evidence type="ECO:0000256" key="9">
    <source>
        <dbReference type="ARBA" id="ARBA00023306"/>
    </source>
</evidence>
<evidence type="ECO:0000256" key="3">
    <source>
        <dbReference type="ARBA" id="ARBA00022491"/>
    </source>
</evidence>
<evidence type="ECO:0000256" key="5">
    <source>
        <dbReference type="ARBA" id="ARBA00023125"/>
    </source>
</evidence>
<evidence type="ECO:0000259" key="12">
    <source>
        <dbReference type="SMART" id="SM01372"/>
    </source>
</evidence>
<dbReference type="InterPro" id="IPR036388">
    <property type="entry name" value="WH-like_DNA-bd_sf"/>
</dbReference>
<feature type="region of interest" description="Disordered" evidence="11">
    <location>
        <begin position="1"/>
        <end position="53"/>
    </location>
</feature>
<feature type="domain" description="E2F/DP family winged-helix DNA-binding" evidence="12">
    <location>
        <begin position="111"/>
        <end position="180"/>
    </location>
</feature>
<keyword evidence="7 10" id="KW-0804">Transcription</keyword>
<evidence type="ECO:0000256" key="7">
    <source>
        <dbReference type="ARBA" id="ARBA00023163"/>
    </source>
</evidence>
<dbReference type="GO" id="GO:0000981">
    <property type="term" value="F:DNA-binding transcription factor activity, RNA polymerase II-specific"/>
    <property type="evidence" value="ECO:0007669"/>
    <property type="project" value="TreeGrafter"/>
</dbReference>
<dbReference type="FunFam" id="1.10.10.10:FF:000100">
    <property type="entry name" value="E2F transcription factor 8"/>
    <property type="match status" value="1"/>
</dbReference>
<protein>
    <recommendedName>
        <fullName evidence="12">E2F/DP family winged-helix DNA-binding domain-containing protein</fullName>
    </recommendedName>
</protein>